<feature type="transmembrane region" description="Helical" evidence="1">
    <location>
        <begin position="134"/>
        <end position="159"/>
    </location>
</feature>
<name>A0A4Q7UUV0_PSEST</name>
<dbReference type="EMBL" id="SHKL01000001">
    <property type="protein sequence ID" value="RZT83809.1"/>
    <property type="molecule type" value="Genomic_DNA"/>
</dbReference>
<dbReference type="Proteomes" id="UP000291591">
    <property type="component" value="Unassembled WGS sequence"/>
</dbReference>
<dbReference type="AlphaFoldDB" id="A0A4Q7UUV0"/>
<evidence type="ECO:0000313" key="3">
    <source>
        <dbReference type="Proteomes" id="UP000291591"/>
    </source>
</evidence>
<evidence type="ECO:0000256" key="1">
    <source>
        <dbReference type="SAM" id="Phobius"/>
    </source>
</evidence>
<accession>A0A4Q7UUV0</accession>
<dbReference type="RefSeq" id="WP_130288513.1">
    <property type="nucleotide sequence ID" value="NZ_SHKL01000001.1"/>
</dbReference>
<proteinExistence type="predicted"/>
<reference evidence="2 3" key="1">
    <citation type="submission" date="2019-02" db="EMBL/GenBank/DDBJ databases">
        <title>Sequencing the genomes of 1000 actinobacteria strains.</title>
        <authorList>
            <person name="Klenk H.-P."/>
        </authorList>
    </citation>
    <scope>NUCLEOTIDE SEQUENCE [LARGE SCALE GENOMIC DNA]</scope>
    <source>
        <strain evidence="2 3">DSM 45779</strain>
    </source>
</reference>
<feature type="transmembrane region" description="Helical" evidence="1">
    <location>
        <begin position="12"/>
        <end position="33"/>
    </location>
</feature>
<protein>
    <recommendedName>
        <fullName evidence="4">DUF4386 family protein</fullName>
    </recommendedName>
</protein>
<keyword evidence="1" id="KW-0472">Membrane</keyword>
<evidence type="ECO:0000313" key="2">
    <source>
        <dbReference type="EMBL" id="RZT83809.1"/>
    </source>
</evidence>
<keyword evidence="3" id="KW-1185">Reference proteome</keyword>
<feature type="transmembrane region" description="Helical" evidence="1">
    <location>
        <begin position="166"/>
        <end position="186"/>
    </location>
</feature>
<feature type="transmembrane region" description="Helical" evidence="1">
    <location>
        <begin position="86"/>
        <end position="114"/>
    </location>
</feature>
<evidence type="ECO:0008006" key="4">
    <source>
        <dbReference type="Google" id="ProtNLM"/>
    </source>
</evidence>
<dbReference type="OrthoDB" id="8224664at2"/>
<comment type="caution">
    <text evidence="2">The sequence shown here is derived from an EMBL/GenBank/DDBJ whole genome shotgun (WGS) entry which is preliminary data.</text>
</comment>
<sequence length="220" mass="22421">MGTTTTAAGAVTGARVGWGAGALAVAGVALAVYPALRPYPDSAAGWASPAWTAAHLLAVAGFVLLVAGTGAVWASVRDTRAERTGFAALVVTGGGVGLTLPYYGAEVFGLHVIGQWSLRRRDPGLLAMADDLHYALPAVLTFAAGLLGIGAGAVLTAVALARSGRFAFWAGVPLAVGLALYVPQFFGPPWLRIAHGLLVFLGCLGVWRALAAARPHTGRR</sequence>
<keyword evidence="1" id="KW-1133">Transmembrane helix</keyword>
<gene>
    <name evidence="2" type="ORF">EV383_0627</name>
</gene>
<feature type="transmembrane region" description="Helical" evidence="1">
    <location>
        <begin position="53"/>
        <end position="74"/>
    </location>
</feature>
<keyword evidence="1" id="KW-0812">Transmembrane</keyword>
<organism evidence="2 3">
    <name type="scientific">Pseudonocardia sediminis</name>
    <dbReference type="NCBI Taxonomy" id="1397368"/>
    <lineage>
        <taxon>Bacteria</taxon>
        <taxon>Bacillati</taxon>
        <taxon>Actinomycetota</taxon>
        <taxon>Actinomycetes</taxon>
        <taxon>Pseudonocardiales</taxon>
        <taxon>Pseudonocardiaceae</taxon>
        <taxon>Pseudonocardia</taxon>
    </lineage>
</organism>
<feature type="transmembrane region" description="Helical" evidence="1">
    <location>
        <begin position="192"/>
        <end position="210"/>
    </location>
</feature>